<dbReference type="HAMAP" id="MF_01925">
    <property type="entry name" value="P5C_reductase"/>
    <property type="match status" value="1"/>
</dbReference>
<dbReference type="InterPro" id="IPR036291">
    <property type="entry name" value="NAD(P)-bd_dom_sf"/>
</dbReference>
<evidence type="ECO:0000256" key="3">
    <source>
        <dbReference type="ARBA" id="ARBA00022857"/>
    </source>
</evidence>
<dbReference type="FunFam" id="1.10.3730.10:FF:000001">
    <property type="entry name" value="Pyrroline-5-carboxylate reductase"/>
    <property type="match status" value="1"/>
</dbReference>
<keyword evidence="6 9" id="KW-0028">Amino-acid biosynthesis</keyword>
<dbReference type="GO" id="GO:0055129">
    <property type="term" value="P:L-proline biosynthetic process"/>
    <property type="evidence" value="ECO:0007669"/>
    <property type="project" value="UniProtKB-UniRule"/>
</dbReference>
<evidence type="ECO:0000256" key="9">
    <source>
        <dbReference type="RuleBase" id="RU003903"/>
    </source>
</evidence>
<evidence type="ECO:0000259" key="11">
    <source>
        <dbReference type="Pfam" id="PF14748"/>
    </source>
</evidence>
<keyword evidence="6" id="KW-0963">Cytoplasm</keyword>
<dbReference type="InterPro" id="IPR029036">
    <property type="entry name" value="P5CR_dimer"/>
</dbReference>
<dbReference type="PIRSF" id="PIRSF000193">
    <property type="entry name" value="Pyrrol-5-carb_rd"/>
    <property type="match status" value="1"/>
</dbReference>
<dbReference type="Pfam" id="PF03807">
    <property type="entry name" value="F420_oxidored"/>
    <property type="match status" value="1"/>
</dbReference>
<feature type="binding site" evidence="8">
    <location>
        <begin position="8"/>
        <end position="13"/>
    </location>
    <ligand>
        <name>NADP(+)</name>
        <dbReference type="ChEBI" id="CHEBI:58349"/>
    </ligand>
</feature>
<dbReference type="Gene3D" id="3.40.50.720">
    <property type="entry name" value="NAD(P)-binding Rossmann-like Domain"/>
    <property type="match status" value="1"/>
</dbReference>
<evidence type="ECO:0000256" key="4">
    <source>
        <dbReference type="ARBA" id="ARBA00023002"/>
    </source>
</evidence>
<evidence type="ECO:0000313" key="13">
    <source>
        <dbReference type="Proteomes" id="UP001139011"/>
    </source>
</evidence>
<dbReference type="AlphaFoldDB" id="A0A9X1XEK3"/>
<keyword evidence="3 6" id="KW-0521">NADP</keyword>
<accession>A0A9X1XEK3</accession>
<evidence type="ECO:0000256" key="2">
    <source>
        <dbReference type="ARBA" id="ARBA00022650"/>
    </source>
</evidence>
<evidence type="ECO:0000256" key="7">
    <source>
        <dbReference type="NCBIfam" id="TIGR00112"/>
    </source>
</evidence>
<comment type="subcellular location">
    <subcellularLocation>
        <location evidence="6">Cytoplasm</location>
    </subcellularLocation>
</comment>
<gene>
    <name evidence="6 12" type="primary">proC</name>
    <name evidence="12" type="ORF">LCY76_17765</name>
</gene>
<keyword evidence="2 6" id="KW-0641">Proline biosynthesis</keyword>
<dbReference type="InterPro" id="IPR000304">
    <property type="entry name" value="Pyrroline-COOH_reductase"/>
</dbReference>
<feature type="domain" description="Pyrroline-5-carboxylate reductase dimerisation" evidence="11">
    <location>
        <begin position="161"/>
        <end position="264"/>
    </location>
</feature>
<sequence>MSTTFLFIGAGRMAESMIKGLQSSKDQNISIIAGNQGNTERLQQLFSLYAVETTTDWIHHVRESSVIVLAVPPDAHDAVLEKLSTAIDGQLVISVAAGIGLKKLEDNLPSRTPVAWVMPNTASEAGESMSIYTHAETLDANQEQQLKILLDSIGSSEKCTEEQIHKLTAVTGSAPAFLYEFASALINAASSYGISEGQARKLVSQMIYGSAVMLKSGLSPIDLREAVTTPGGATAAGLEILKEADFGQLIQKAVQATNERAAELGKALKE</sequence>
<dbReference type="Proteomes" id="UP001139011">
    <property type="component" value="Unassembled WGS sequence"/>
</dbReference>
<keyword evidence="13" id="KW-1185">Reference proteome</keyword>
<dbReference type="InterPro" id="IPR008927">
    <property type="entry name" value="6-PGluconate_DH-like_C_sf"/>
</dbReference>
<dbReference type="GO" id="GO:0004735">
    <property type="term" value="F:pyrroline-5-carboxylate reductase activity"/>
    <property type="evidence" value="ECO:0007669"/>
    <property type="project" value="UniProtKB-UniRule"/>
</dbReference>
<dbReference type="EMBL" id="JAIWJX010000002">
    <property type="protein sequence ID" value="MCK6258425.1"/>
    <property type="molecule type" value="Genomic_DNA"/>
</dbReference>
<comment type="pathway">
    <text evidence="6 9">Amino-acid biosynthesis; L-proline biosynthesis; L-proline from L-glutamate 5-semialdehyde: step 1/1.</text>
</comment>
<evidence type="ECO:0000256" key="5">
    <source>
        <dbReference type="ARBA" id="ARBA00058118"/>
    </source>
</evidence>
<evidence type="ECO:0000256" key="8">
    <source>
        <dbReference type="PIRSR" id="PIRSR000193-1"/>
    </source>
</evidence>
<dbReference type="NCBIfam" id="TIGR00112">
    <property type="entry name" value="proC"/>
    <property type="match status" value="1"/>
</dbReference>
<comment type="catalytic activity">
    <reaction evidence="6 9">
        <text>L-proline + NADP(+) = (S)-1-pyrroline-5-carboxylate + NADPH + 2 H(+)</text>
        <dbReference type="Rhea" id="RHEA:14109"/>
        <dbReference type="ChEBI" id="CHEBI:15378"/>
        <dbReference type="ChEBI" id="CHEBI:17388"/>
        <dbReference type="ChEBI" id="CHEBI:57783"/>
        <dbReference type="ChEBI" id="CHEBI:58349"/>
        <dbReference type="ChEBI" id="CHEBI:60039"/>
        <dbReference type="EC" id="1.5.1.2"/>
    </reaction>
</comment>
<evidence type="ECO:0000259" key="10">
    <source>
        <dbReference type="Pfam" id="PF03807"/>
    </source>
</evidence>
<dbReference type="SUPFAM" id="SSF48179">
    <property type="entry name" value="6-phosphogluconate dehydrogenase C-terminal domain-like"/>
    <property type="match status" value="1"/>
</dbReference>
<evidence type="ECO:0000313" key="12">
    <source>
        <dbReference type="EMBL" id="MCK6258425.1"/>
    </source>
</evidence>
<dbReference type="RefSeq" id="WP_248253717.1">
    <property type="nucleotide sequence ID" value="NZ_JAIWJX010000002.1"/>
</dbReference>
<dbReference type="PANTHER" id="PTHR11645">
    <property type="entry name" value="PYRROLINE-5-CARBOXYLATE REDUCTASE"/>
    <property type="match status" value="1"/>
</dbReference>
<comment type="similarity">
    <text evidence="1 6 9">Belongs to the pyrroline-5-carboxylate reductase family.</text>
</comment>
<dbReference type="Pfam" id="PF14748">
    <property type="entry name" value="P5CR_dimer"/>
    <property type="match status" value="1"/>
</dbReference>
<proteinExistence type="inferred from homology"/>
<feature type="binding site" evidence="8">
    <location>
        <begin position="70"/>
        <end position="73"/>
    </location>
    <ligand>
        <name>NADP(+)</name>
        <dbReference type="ChEBI" id="CHEBI:58349"/>
    </ligand>
</feature>
<dbReference type="SUPFAM" id="SSF51735">
    <property type="entry name" value="NAD(P)-binding Rossmann-fold domains"/>
    <property type="match status" value="1"/>
</dbReference>
<organism evidence="12 13">
    <name type="scientific">Fictibacillus marinisediminis</name>
    <dbReference type="NCBI Taxonomy" id="2878389"/>
    <lineage>
        <taxon>Bacteria</taxon>
        <taxon>Bacillati</taxon>
        <taxon>Bacillota</taxon>
        <taxon>Bacilli</taxon>
        <taxon>Bacillales</taxon>
        <taxon>Fictibacillaceae</taxon>
        <taxon>Fictibacillus</taxon>
    </lineage>
</organism>
<dbReference type="GO" id="GO:0005737">
    <property type="term" value="C:cytoplasm"/>
    <property type="evidence" value="ECO:0007669"/>
    <property type="project" value="UniProtKB-SubCell"/>
</dbReference>
<dbReference type="EC" id="1.5.1.2" evidence="6 7"/>
<dbReference type="InterPro" id="IPR053790">
    <property type="entry name" value="P5CR-like_CS"/>
</dbReference>
<dbReference type="InterPro" id="IPR028939">
    <property type="entry name" value="P5C_Rdtase_cat_N"/>
</dbReference>
<comment type="function">
    <text evidence="5 6">Catalyzes the reduction of 1-pyrroline-5-carboxylate (PCA) to L-proline.</text>
</comment>
<dbReference type="PROSITE" id="PS00521">
    <property type="entry name" value="P5CR"/>
    <property type="match status" value="1"/>
</dbReference>
<protein>
    <recommendedName>
        <fullName evidence="6 7">Pyrroline-5-carboxylate reductase</fullName>
        <shortName evidence="6">P5C reductase</shortName>
        <shortName evidence="6">P5CR</shortName>
        <ecNumber evidence="6 7">1.5.1.2</ecNumber>
    </recommendedName>
    <alternativeName>
        <fullName evidence="6">PCA reductase</fullName>
    </alternativeName>
</protein>
<dbReference type="PANTHER" id="PTHR11645:SF49">
    <property type="entry name" value="PYRROLINE-5-CARBOXYLATE REDUCTASE 1"/>
    <property type="match status" value="1"/>
</dbReference>
<feature type="domain" description="Pyrroline-5-carboxylate reductase catalytic N-terminal" evidence="10">
    <location>
        <begin position="7"/>
        <end position="98"/>
    </location>
</feature>
<comment type="catalytic activity">
    <reaction evidence="6">
        <text>L-proline + NAD(+) = (S)-1-pyrroline-5-carboxylate + NADH + 2 H(+)</text>
        <dbReference type="Rhea" id="RHEA:14105"/>
        <dbReference type="ChEBI" id="CHEBI:15378"/>
        <dbReference type="ChEBI" id="CHEBI:17388"/>
        <dbReference type="ChEBI" id="CHEBI:57540"/>
        <dbReference type="ChEBI" id="CHEBI:57945"/>
        <dbReference type="ChEBI" id="CHEBI:60039"/>
        <dbReference type="EC" id="1.5.1.2"/>
    </reaction>
</comment>
<evidence type="ECO:0000256" key="6">
    <source>
        <dbReference type="HAMAP-Rule" id="MF_01925"/>
    </source>
</evidence>
<reference evidence="12" key="1">
    <citation type="submission" date="2021-09" db="EMBL/GenBank/DDBJ databases">
        <title>Genome analysis of Fictibacillus sp. KIGAM418 isolated from marine sediment.</title>
        <authorList>
            <person name="Seo M.-J."/>
            <person name="Cho E.-S."/>
            <person name="Hwang C.Y."/>
        </authorList>
    </citation>
    <scope>NUCLEOTIDE SEQUENCE</scope>
    <source>
        <strain evidence="12">KIGAM418</strain>
    </source>
</reference>
<name>A0A9X1XEK3_9BACL</name>
<keyword evidence="4 6" id="KW-0560">Oxidoreductase</keyword>
<comment type="caution">
    <text evidence="12">The sequence shown here is derived from an EMBL/GenBank/DDBJ whole genome shotgun (WGS) entry which is preliminary data.</text>
</comment>
<evidence type="ECO:0000256" key="1">
    <source>
        <dbReference type="ARBA" id="ARBA00005525"/>
    </source>
</evidence>
<dbReference type="Gene3D" id="1.10.3730.10">
    <property type="entry name" value="ProC C-terminal domain-like"/>
    <property type="match status" value="1"/>
</dbReference>